<dbReference type="Pfam" id="PF25179">
    <property type="entry name" value="LMF1_C"/>
    <property type="match status" value="1"/>
</dbReference>
<feature type="transmembrane region" description="Helical" evidence="8">
    <location>
        <begin position="297"/>
        <end position="315"/>
    </location>
</feature>
<protein>
    <recommendedName>
        <fullName evidence="13">Lipase maturation factor</fullName>
    </recommendedName>
</protein>
<evidence type="ECO:0000256" key="3">
    <source>
        <dbReference type="ARBA" id="ARBA00022692"/>
    </source>
</evidence>
<dbReference type="PANTHER" id="PTHR14463">
    <property type="entry name" value="LIPASE MATURATION FACTOR"/>
    <property type="match status" value="1"/>
</dbReference>
<sequence>MALVIRQESTKEETPPNSVRSGGNTPDADGTYDFGNEGDSALLMPAQKVTSKGTSYILARDIFARCLAIVYFISFLGHYKQDVGLVGEEGVWPAGASLAKMIEGIFEDGILSVNDRIPGIFSVLPICDVCVWLLAVAGMIISLLIILTGIVGCGTCLTLWLIEFSLVSLMANLPKHNSDLLLLEAGFLAIFLFSPFMVFEKQGEEWDLPLICRWAFRFLVYRVMFCAGISKIRGTGHWVDSTAFKYLLQSVTIPNPITYYLYNLMVSYPTANMVVTNLLLFVECVASVFLLAPMRSCAILGGIIAMIYALFFNIIGNFGYFYLLLAACAIFCFDDEILEKIVGYPCKSDEEDALKEVVDDEEAQSPGCGHEQEGFTAGIMRIIKWEPKKCSHGEDVVYLHLLGVECDGNPYHRMLENLQVLIVFLISFVMFNMILGRPYIGLKVVIVFFLALQLNVFDILENDVGFLRVWSTVGLNEVGAGLSHAASKLHKICRVMMQLVVLTSVVCYAFPLVIQSINFRNPGAGFRAPFGIVNSYDGFGIIPEERHVLLIQGTDENVVGANTQWKTYELHGVPGDVNKQPSFVLGYNYELDNLIHDINKKNIVGKPKTVSIFMLEFIRALLHNKENVSKLLAYNPFHQQAPKYIRVIQYRYQFSGTNDDTWYKREFMGQMIPPLTLERLNENDHHAEVTKEQHDAAKAQEKPHSDAAPKAGNVVHVVHKMPPTRNIRGVPLDMAENFVKTAPITDSLMLTRV</sequence>
<name>A0AAD9GLI3_BABDI</name>
<organism evidence="11 12">
    <name type="scientific">Babesia divergens</name>
    <dbReference type="NCBI Taxonomy" id="32595"/>
    <lineage>
        <taxon>Eukaryota</taxon>
        <taxon>Sar</taxon>
        <taxon>Alveolata</taxon>
        <taxon>Apicomplexa</taxon>
        <taxon>Aconoidasida</taxon>
        <taxon>Piroplasmida</taxon>
        <taxon>Babesiidae</taxon>
        <taxon>Babesia</taxon>
    </lineage>
</organism>
<feature type="transmembrane region" description="Helical" evidence="8">
    <location>
        <begin position="131"/>
        <end position="160"/>
    </location>
</feature>
<feature type="transmembrane region" description="Helical" evidence="8">
    <location>
        <begin position="495"/>
        <end position="514"/>
    </location>
</feature>
<feature type="domain" description="Lipase maturation factor 1/2 N-terminal" evidence="9">
    <location>
        <begin position="176"/>
        <end position="338"/>
    </location>
</feature>
<dbReference type="AlphaFoldDB" id="A0AAD9GLI3"/>
<feature type="transmembrane region" description="Helical" evidence="8">
    <location>
        <begin position="418"/>
        <end position="435"/>
    </location>
</feature>
<dbReference type="GO" id="GO:0005789">
    <property type="term" value="C:endoplasmic reticulum membrane"/>
    <property type="evidence" value="ECO:0007669"/>
    <property type="project" value="UniProtKB-SubCell"/>
</dbReference>
<comment type="subcellular location">
    <subcellularLocation>
        <location evidence="1">Endoplasmic reticulum membrane</location>
        <topology evidence="1">Multi-pass membrane protein</topology>
    </subcellularLocation>
</comment>
<keyword evidence="6 8" id="KW-0472">Membrane</keyword>
<gene>
    <name evidence="11" type="ORF">X943_003664</name>
</gene>
<accession>A0AAD9GLI3</accession>
<evidence type="ECO:0000256" key="5">
    <source>
        <dbReference type="ARBA" id="ARBA00022989"/>
    </source>
</evidence>
<evidence type="ECO:0008006" key="13">
    <source>
        <dbReference type="Google" id="ProtNLM"/>
    </source>
</evidence>
<evidence type="ECO:0000313" key="11">
    <source>
        <dbReference type="EMBL" id="KAK1940383.1"/>
    </source>
</evidence>
<evidence type="ECO:0000259" key="10">
    <source>
        <dbReference type="Pfam" id="PF25179"/>
    </source>
</evidence>
<keyword evidence="4" id="KW-0256">Endoplasmic reticulum</keyword>
<reference evidence="11" key="1">
    <citation type="journal article" date="2014" name="Nucleic Acids Res.">
        <title>The evolutionary dynamics of variant antigen genes in Babesia reveal a history of genomic innovation underlying host-parasite interaction.</title>
        <authorList>
            <person name="Jackson A.P."/>
            <person name="Otto T.D."/>
            <person name="Darby A."/>
            <person name="Ramaprasad A."/>
            <person name="Xia D."/>
            <person name="Echaide I.E."/>
            <person name="Farber M."/>
            <person name="Gahlot S."/>
            <person name="Gamble J."/>
            <person name="Gupta D."/>
            <person name="Gupta Y."/>
            <person name="Jackson L."/>
            <person name="Malandrin L."/>
            <person name="Malas T.B."/>
            <person name="Moussa E."/>
            <person name="Nair M."/>
            <person name="Reid A.J."/>
            <person name="Sanders M."/>
            <person name="Sharma J."/>
            <person name="Tracey A."/>
            <person name="Quail M.A."/>
            <person name="Weir W."/>
            <person name="Wastling J.M."/>
            <person name="Hall N."/>
            <person name="Willadsen P."/>
            <person name="Lingelbach K."/>
            <person name="Shiels B."/>
            <person name="Tait A."/>
            <person name="Berriman M."/>
            <person name="Allred D.R."/>
            <person name="Pain A."/>
        </authorList>
    </citation>
    <scope>NUCLEOTIDE SEQUENCE</scope>
    <source>
        <strain evidence="11">1802A</strain>
    </source>
</reference>
<keyword evidence="3 8" id="KW-0812">Transmembrane</keyword>
<comment type="similarity">
    <text evidence="2">Belongs to the lipase maturation factor family.</text>
</comment>
<evidence type="ECO:0000256" key="2">
    <source>
        <dbReference type="ARBA" id="ARBA00005512"/>
    </source>
</evidence>
<feature type="transmembrane region" description="Helical" evidence="8">
    <location>
        <begin position="180"/>
        <end position="199"/>
    </location>
</feature>
<dbReference type="GO" id="GO:0051604">
    <property type="term" value="P:protein maturation"/>
    <property type="evidence" value="ECO:0007669"/>
    <property type="project" value="InterPro"/>
</dbReference>
<evidence type="ECO:0000259" key="9">
    <source>
        <dbReference type="Pfam" id="PF06762"/>
    </source>
</evidence>
<evidence type="ECO:0000313" key="12">
    <source>
        <dbReference type="Proteomes" id="UP001195914"/>
    </source>
</evidence>
<dbReference type="EMBL" id="JAHBMH010000003">
    <property type="protein sequence ID" value="KAK1940383.1"/>
    <property type="molecule type" value="Genomic_DNA"/>
</dbReference>
<keyword evidence="5 8" id="KW-1133">Transmembrane helix</keyword>
<feature type="region of interest" description="Disordered" evidence="7">
    <location>
        <begin position="1"/>
        <end position="31"/>
    </location>
</feature>
<dbReference type="Pfam" id="PF06762">
    <property type="entry name" value="LMF1"/>
    <property type="match status" value="1"/>
</dbReference>
<dbReference type="PANTHER" id="PTHR14463:SF10">
    <property type="entry name" value="LIPASE MATURATION FACTOR 1"/>
    <property type="match status" value="1"/>
</dbReference>
<feature type="compositionally biased region" description="Basic and acidic residues" evidence="7">
    <location>
        <begin position="692"/>
        <end position="707"/>
    </location>
</feature>
<feature type="domain" description="Lipase maturation factor 1/2 C-terminal" evidence="10">
    <location>
        <begin position="532"/>
        <end position="673"/>
    </location>
</feature>
<proteinExistence type="inferred from homology"/>
<feature type="transmembrane region" description="Helical" evidence="8">
    <location>
        <begin position="274"/>
        <end position="292"/>
    </location>
</feature>
<evidence type="ECO:0000256" key="6">
    <source>
        <dbReference type="ARBA" id="ARBA00023136"/>
    </source>
</evidence>
<reference evidence="11" key="2">
    <citation type="submission" date="2021-05" db="EMBL/GenBank/DDBJ databases">
        <authorList>
            <person name="Pain A."/>
        </authorList>
    </citation>
    <scope>NUCLEOTIDE SEQUENCE</scope>
    <source>
        <strain evidence="11">1802A</strain>
    </source>
</reference>
<evidence type="ECO:0000256" key="7">
    <source>
        <dbReference type="SAM" id="MobiDB-lite"/>
    </source>
</evidence>
<dbReference type="InterPro" id="IPR057433">
    <property type="entry name" value="LMF1/2_C"/>
</dbReference>
<evidence type="ECO:0000256" key="4">
    <source>
        <dbReference type="ARBA" id="ARBA00022824"/>
    </source>
</evidence>
<dbReference type="InterPro" id="IPR009613">
    <property type="entry name" value="LMF"/>
</dbReference>
<dbReference type="InterPro" id="IPR057434">
    <property type="entry name" value="LMF1/2_N"/>
</dbReference>
<dbReference type="Proteomes" id="UP001195914">
    <property type="component" value="Unassembled WGS sequence"/>
</dbReference>
<keyword evidence="12" id="KW-1185">Reference proteome</keyword>
<feature type="region of interest" description="Disordered" evidence="7">
    <location>
        <begin position="692"/>
        <end position="712"/>
    </location>
</feature>
<evidence type="ECO:0000256" key="1">
    <source>
        <dbReference type="ARBA" id="ARBA00004477"/>
    </source>
</evidence>
<feature type="compositionally biased region" description="Polar residues" evidence="7">
    <location>
        <begin position="15"/>
        <end position="24"/>
    </location>
</feature>
<comment type="caution">
    <text evidence="11">The sequence shown here is derived from an EMBL/GenBank/DDBJ whole genome shotgun (WGS) entry which is preliminary data.</text>
</comment>
<evidence type="ECO:0000256" key="8">
    <source>
        <dbReference type="SAM" id="Phobius"/>
    </source>
</evidence>